<organism evidence="2 3">
    <name type="scientific">Undibacterium terreum</name>
    <dbReference type="NCBI Taxonomy" id="1224302"/>
    <lineage>
        <taxon>Bacteria</taxon>
        <taxon>Pseudomonadati</taxon>
        <taxon>Pseudomonadota</taxon>
        <taxon>Betaproteobacteria</taxon>
        <taxon>Burkholderiales</taxon>
        <taxon>Oxalobacteraceae</taxon>
        <taxon>Undibacterium</taxon>
    </lineage>
</organism>
<protein>
    <recommendedName>
        <fullName evidence="4">SMODS and SLOG-associating 2TM effector domain-containing protein</fullName>
    </recommendedName>
</protein>
<keyword evidence="3" id="KW-1185">Reference proteome</keyword>
<reference evidence="2" key="1">
    <citation type="journal article" date="2014" name="Int. J. Syst. Evol. Microbiol.">
        <title>Complete genome sequence of Corynebacterium casei LMG S-19264T (=DSM 44701T), isolated from a smear-ripened cheese.</title>
        <authorList>
            <consortium name="US DOE Joint Genome Institute (JGI-PGF)"/>
            <person name="Walter F."/>
            <person name="Albersmeier A."/>
            <person name="Kalinowski J."/>
            <person name="Ruckert C."/>
        </authorList>
    </citation>
    <scope>NUCLEOTIDE SEQUENCE</scope>
    <source>
        <strain evidence="2">CGMCC 1.10998</strain>
    </source>
</reference>
<accession>A0A916XR54</accession>
<comment type="caution">
    <text evidence="2">The sequence shown here is derived from an EMBL/GenBank/DDBJ whole genome shotgun (WGS) entry which is preliminary data.</text>
</comment>
<sequence length="180" mass="20427">MTEEDAIVSVIKDIRDEAFELKCKAENMQMKHQFFTVLTILLGVAAPAFVTYNPSGNYYEMWWRLMAIVVTALASASATIRTVLRYGDRYANASLTSMALEELSAELDSKRSEVQRQVKPEFIEVKFAEYISWARKEMYGIKKLYVDKEVAATAKDKIELASAPVIDSNQKIDHTKKVLS</sequence>
<gene>
    <name evidence="2" type="ORF">GCM10011396_53650</name>
</gene>
<feature type="transmembrane region" description="Helical" evidence="1">
    <location>
        <begin position="62"/>
        <end position="84"/>
    </location>
</feature>
<dbReference type="NCBIfam" id="NF033634">
    <property type="entry name" value="SLATT_1"/>
    <property type="match status" value="1"/>
</dbReference>
<feature type="transmembrane region" description="Helical" evidence="1">
    <location>
        <begin position="34"/>
        <end position="50"/>
    </location>
</feature>
<name>A0A916XR54_9BURK</name>
<evidence type="ECO:0000256" key="1">
    <source>
        <dbReference type="SAM" id="Phobius"/>
    </source>
</evidence>
<dbReference type="EMBL" id="BMED01000008">
    <property type="protein sequence ID" value="GGC99417.1"/>
    <property type="molecule type" value="Genomic_DNA"/>
</dbReference>
<keyword evidence="1" id="KW-1133">Transmembrane helix</keyword>
<keyword evidence="1" id="KW-0472">Membrane</keyword>
<keyword evidence="1" id="KW-0812">Transmembrane</keyword>
<reference evidence="2" key="2">
    <citation type="submission" date="2020-09" db="EMBL/GenBank/DDBJ databases">
        <authorList>
            <person name="Sun Q."/>
            <person name="Zhou Y."/>
        </authorList>
    </citation>
    <scope>NUCLEOTIDE SEQUENCE</scope>
    <source>
        <strain evidence="2">CGMCC 1.10998</strain>
    </source>
</reference>
<dbReference type="RefSeq" id="WP_188569238.1">
    <property type="nucleotide sequence ID" value="NZ_BMED01000008.1"/>
</dbReference>
<dbReference type="Proteomes" id="UP000637423">
    <property type="component" value="Unassembled WGS sequence"/>
</dbReference>
<dbReference type="InterPro" id="IPR025325">
    <property type="entry name" value="DUF4231"/>
</dbReference>
<evidence type="ECO:0000313" key="3">
    <source>
        <dbReference type="Proteomes" id="UP000637423"/>
    </source>
</evidence>
<proteinExistence type="predicted"/>
<dbReference type="AlphaFoldDB" id="A0A916XR54"/>
<evidence type="ECO:0008006" key="4">
    <source>
        <dbReference type="Google" id="ProtNLM"/>
    </source>
</evidence>
<dbReference type="Pfam" id="PF14015">
    <property type="entry name" value="DUF4231"/>
    <property type="match status" value="1"/>
</dbReference>
<evidence type="ECO:0000313" key="2">
    <source>
        <dbReference type="EMBL" id="GGC99417.1"/>
    </source>
</evidence>